<dbReference type="NCBIfam" id="TIGR00188">
    <property type="entry name" value="rnpA"/>
    <property type="match status" value="1"/>
</dbReference>
<evidence type="ECO:0000256" key="3">
    <source>
        <dbReference type="ARBA" id="ARBA00022759"/>
    </source>
</evidence>
<evidence type="ECO:0000256" key="1">
    <source>
        <dbReference type="ARBA" id="ARBA00022694"/>
    </source>
</evidence>
<gene>
    <name evidence="7" type="primary">rnpA</name>
    <name evidence="7" type="ORF">GCM10010995_14960</name>
</gene>
<dbReference type="GO" id="GO:0030677">
    <property type="term" value="C:ribonuclease P complex"/>
    <property type="evidence" value="ECO:0007669"/>
    <property type="project" value="TreeGrafter"/>
</dbReference>
<dbReference type="InterPro" id="IPR020568">
    <property type="entry name" value="Ribosomal_Su5_D2-typ_SF"/>
</dbReference>
<name>A0A8J3E9E0_9GAMM</name>
<dbReference type="OrthoDB" id="9796422at2"/>
<dbReference type="GO" id="GO:0000049">
    <property type="term" value="F:tRNA binding"/>
    <property type="evidence" value="ECO:0007669"/>
    <property type="project" value="InterPro"/>
</dbReference>
<dbReference type="InterPro" id="IPR000100">
    <property type="entry name" value="RNase_P"/>
</dbReference>
<evidence type="ECO:0000256" key="4">
    <source>
        <dbReference type="ARBA" id="ARBA00022801"/>
    </source>
</evidence>
<dbReference type="GO" id="GO:0042781">
    <property type="term" value="F:3'-tRNA processing endoribonuclease activity"/>
    <property type="evidence" value="ECO:0007669"/>
    <property type="project" value="TreeGrafter"/>
</dbReference>
<dbReference type="EMBL" id="BMJS01000015">
    <property type="protein sequence ID" value="GGF98718.1"/>
    <property type="molecule type" value="Genomic_DNA"/>
</dbReference>
<dbReference type="PANTHER" id="PTHR33992:SF1">
    <property type="entry name" value="RIBONUCLEASE P PROTEIN COMPONENT"/>
    <property type="match status" value="1"/>
</dbReference>
<evidence type="ECO:0000256" key="6">
    <source>
        <dbReference type="NCBIfam" id="TIGR00188"/>
    </source>
</evidence>
<keyword evidence="8" id="KW-1185">Reference proteome</keyword>
<dbReference type="Proteomes" id="UP000636949">
    <property type="component" value="Unassembled WGS sequence"/>
</dbReference>
<dbReference type="Gene3D" id="3.30.230.10">
    <property type="match status" value="1"/>
</dbReference>
<reference evidence="7" key="2">
    <citation type="submission" date="2020-09" db="EMBL/GenBank/DDBJ databases">
        <authorList>
            <person name="Sun Q."/>
            <person name="Zhou Y."/>
        </authorList>
    </citation>
    <scope>NUCLEOTIDE SEQUENCE</scope>
    <source>
        <strain evidence="7">CGMCC 1.15758</strain>
    </source>
</reference>
<organism evidence="7 8">
    <name type="scientific">Cysteiniphilum litorale</name>
    <dbReference type="NCBI Taxonomy" id="2056700"/>
    <lineage>
        <taxon>Bacteria</taxon>
        <taxon>Pseudomonadati</taxon>
        <taxon>Pseudomonadota</taxon>
        <taxon>Gammaproteobacteria</taxon>
        <taxon>Thiotrichales</taxon>
        <taxon>Fastidiosibacteraceae</taxon>
        <taxon>Cysteiniphilum</taxon>
    </lineage>
</organism>
<dbReference type="Pfam" id="PF00825">
    <property type="entry name" value="Ribonuclease_P"/>
    <property type="match status" value="1"/>
</dbReference>
<protein>
    <recommendedName>
        <fullName evidence="6">Ribonuclease P protein component</fullName>
        <ecNumber evidence="6">3.1.26.5</ecNumber>
    </recommendedName>
</protein>
<keyword evidence="5" id="KW-0694">RNA-binding</keyword>
<evidence type="ECO:0000313" key="8">
    <source>
        <dbReference type="Proteomes" id="UP000636949"/>
    </source>
</evidence>
<accession>A0A8J3E9E0</accession>
<proteinExistence type="predicted"/>
<sequence length="113" mass="13014">MQLNSLAKEFILDAKGFSLGFSRICQKVHTKHFSYLIAKGEDLHSGVGVITGKKKVKRAVQRNLCRRLNKEMFRQHKALFEKTMLIVVTNHNAARATKEELWHSINEFLAKYA</sequence>
<keyword evidence="1" id="KW-0819">tRNA processing</keyword>
<reference evidence="7" key="1">
    <citation type="journal article" date="2014" name="Int. J. Syst. Evol. Microbiol.">
        <title>Complete genome sequence of Corynebacterium casei LMG S-19264T (=DSM 44701T), isolated from a smear-ripened cheese.</title>
        <authorList>
            <consortium name="US DOE Joint Genome Institute (JGI-PGF)"/>
            <person name="Walter F."/>
            <person name="Albersmeier A."/>
            <person name="Kalinowski J."/>
            <person name="Ruckert C."/>
        </authorList>
    </citation>
    <scope>NUCLEOTIDE SEQUENCE</scope>
    <source>
        <strain evidence="7">CGMCC 1.15758</strain>
    </source>
</reference>
<evidence type="ECO:0000256" key="5">
    <source>
        <dbReference type="ARBA" id="ARBA00022884"/>
    </source>
</evidence>
<dbReference type="GO" id="GO:0004526">
    <property type="term" value="F:ribonuclease P activity"/>
    <property type="evidence" value="ECO:0007669"/>
    <property type="project" value="UniProtKB-UniRule"/>
</dbReference>
<dbReference type="EC" id="3.1.26.5" evidence="6"/>
<evidence type="ECO:0000256" key="2">
    <source>
        <dbReference type="ARBA" id="ARBA00022722"/>
    </source>
</evidence>
<keyword evidence="3" id="KW-0255">Endonuclease</keyword>
<dbReference type="SUPFAM" id="SSF54211">
    <property type="entry name" value="Ribosomal protein S5 domain 2-like"/>
    <property type="match status" value="1"/>
</dbReference>
<comment type="caution">
    <text evidence="7">The sequence shown here is derived from an EMBL/GenBank/DDBJ whole genome shotgun (WGS) entry which is preliminary data.</text>
</comment>
<dbReference type="PANTHER" id="PTHR33992">
    <property type="entry name" value="RIBONUCLEASE P PROTEIN COMPONENT"/>
    <property type="match status" value="1"/>
</dbReference>
<keyword evidence="2" id="KW-0540">Nuclease</keyword>
<dbReference type="InterPro" id="IPR014721">
    <property type="entry name" value="Ribsml_uS5_D2-typ_fold_subgr"/>
</dbReference>
<dbReference type="RefSeq" id="WP_157968254.1">
    <property type="nucleotide sequence ID" value="NZ_BMJS01000015.1"/>
</dbReference>
<dbReference type="AlphaFoldDB" id="A0A8J3E9E0"/>
<evidence type="ECO:0000313" key="7">
    <source>
        <dbReference type="EMBL" id="GGF98718.1"/>
    </source>
</evidence>
<keyword evidence="4" id="KW-0378">Hydrolase</keyword>